<proteinExistence type="predicted"/>
<dbReference type="EnsemblPlants" id="MELO3C018992.2.1">
    <property type="protein sequence ID" value="MELO3C018992.2.1"/>
    <property type="gene ID" value="MELO3C018992.2"/>
</dbReference>
<organism evidence="1">
    <name type="scientific">Cucumis melo</name>
    <name type="common">Muskmelon</name>
    <dbReference type="NCBI Taxonomy" id="3656"/>
    <lineage>
        <taxon>Eukaryota</taxon>
        <taxon>Viridiplantae</taxon>
        <taxon>Streptophyta</taxon>
        <taxon>Embryophyta</taxon>
        <taxon>Tracheophyta</taxon>
        <taxon>Spermatophyta</taxon>
        <taxon>Magnoliopsida</taxon>
        <taxon>eudicotyledons</taxon>
        <taxon>Gunneridae</taxon>
        <taxon>Pentapetalae</taxon>
        <taxon>rosids</taxon>
        <taxon>fabids</taxon>
        <taxon>Cucurbitales</taxon>
        <taxon>Cucurbitaceae</taxon>
        <taxon>Benincaseae</taxon>
        <taxon>Cucumis</taxon>
    </lineage>
</organism>
<protein>
    <submittedName>
        <fullName evidence="1">Uncharacterized protein</fullName>
    </submittedName>
</protein>
<evidence type="ECO:0000313" key="1">
    <source>
        <dbReference type="EnsemblPlants" id="MELO3C018992.2.1"/>
    </source>
</evidence>
<dbReference type="Gramene" id="MELO3C018992.2.1">
    <property type="protein sequence ID" value="MELO3C018992.2.1"/>
    <property type="gene ID" value="MELO3C018992.2"/>
</dbReference>
<reference evidence="1" key="1">
    <citation type="submission" date="2023-03" db="UniProtKB">
        <authorList>
            <consortium name="EnsemblPlants"/>
        </authorList>
    </citation>
    <scope>IDENTIFICATION</scope>
</reference>
<dbReference type="AlphaFoldDB" id="A0A9I9DIN6"/>
<accession>A0A9I9DIN6</accession>
<name>A0A9I9DIN6_CUCME</name>
<sequence length="65" mass="7109">MLLLCSAAMAKPKAMTSKTKTVKSSSFDAIVEQLKSFAHLPFSLLRHFALPRACNGGRRKGNKCL</sequence>